<evidence type="ECO:0000313" key="1">
    <source>
        <dbReference type="EMBL" id="MDI6097367.1"/>
    </source>
</evidence>
<gene>
    <name evidence="1" type="ORF">QLQ12_01965</name>
</gene>
<comment type="caution">
    <text evidence="1">The sequence shown here is derived from an EMBL/GenBank/DDBJ whole genome shotgun (WGS) entry which is preliminary data.</text>
</comment>
<organism evidence="1 2">
    <name type="scientific">Actinoplanes sandaracinus</name>
    <dbReference type="NCBI Taxonomy" id="3045177"/>
    <lineage>
        <taxon>Bacteria</taxon>
        <taxon>Bacillati</taxon>
        <taxon>Actinomycetota</taxon>
        <taxon>Actinomycetes</taxon>
        <taxon>Micromonosporales</taxon>
        <taxon>Micromonosporaceae</taxon>
        <taxon>Actinoplanes</taxon>
    </lineage>
</organism>
<reference evidence="1 2" key="1">
    <citation type="submission" date="2023-05" db="EMBL/GenBank/DDBJ databases">
        <title>Actinoplanes sp. NEAU-A12 genome sequencing.</title>
        <authorList>
            <person name="Wang Z.-S."/>
        </authorList>
    </citation>
    <scope>NUCLEOTIDE SEQUENCE [LARGE SCALE GENOMIC DNA]</scope>
    <source>
        <strain evidence="1 2">NEAU-A12</strain>
    </source>
</reference>
<keyword evidence="2" id="KW-1185">Reference proteome</keyword>
<name>A0ABT6WCG5_9ACTN</name>
<protein>
    <submittedName>
        <fullName evidence="1">Uncharacterized protein</fullName>
    </submittedName>
</protein>
<dbReference type="EMBL" id="JASCTH010000001">
    <property type="protein sequence ID" value="MDI6097367.1"/>
    <property type="molecule type" value="Genomic_DNA"/>
</dbReference>
<evidence type="ECO:0000313" key="2">
    <source>
        <dbReference type="Proteomes" id="UP001241758"/>
    </source>
</evidence>
<dbReference type="RefSeq" id="WP_282756747.1">
    <property type="nucleotide sequence ID" value="NZ_JASCTH010000001.1"/>
</dbReference>
<sequence>MSTIIKFFVAADDTIAAGVMQAGPGPDLAPVTYGNFDVWSALEEWESFLLRRDLAEIVADGGPIEVDEDDDIVVLRVPPAFTRALADADEVTLDDTAGRWNAKGEIDRELAREIVGAVATLAATAVRTEGSLYCWVC</sequence>
<proteinExistence type="predicted"/>
<dbReference type="Proteomes" id="UP001241758">
    <property type="component" value="Unassembled WGS sequence"/>
</dbReference>
<accession>A0ABT6WCG5</accession>